<accession>A0AAC9RK88</accession>
<proteinExistence type="predicted"/>
<dbReference type="Proteomes" id="UP000192478">
    <property type="component" value="Chromosome"/>
</dbReference>
<keyword evidence="5" id="KW-1185">Reference proteome</keyword>
<dbReference type="RefSeq" id="WP_070968838.1">
    <property type="nucleotide sequence ID" value="NZ_CP017603.1"/>
</dbReference>
<keyword evidence="1" id="KW-0175">Coiled coil</keyword>
<feature type="domain" description="Phage head morphogenesis" evidence="2">
    <location>
        <begin position="149"/>
        <end position="247"/>
    </location>
</feature>
<evidence type="ECO:0000313" key="3">
    <source>
        <dbReference type="EMBL" id="AOY76737.1"/>
    </source>
</evidence>
<dbReference type="Proteomes" id="UP000177894">
    <property type="component" value="Chromosome"/>
</dbReference>
<dbReference type="KEGG" id="cfm:BJL90_13185"/>
<reference evidence="4 6" key="2">
    <citation type="submission" date="2017-03" db="EMBL/GenBank/DDBJ databases">
        <title>Complete sequence of Clostridium formicaceticum DSM 92.</title>
        <authorList>
            <person name="Poehlein A."/>
            <person name="Karl M."/>
            <person name="Bengelsdorf F.R."/>
            <person name="Duerre P."/>
            <person name="Daniel R."/>
        </authorList>
    </citation>
    <scope>NUCLEOTIDE SEQUENCE [LARGE SCALE GENOMIC DNA]</scope>
    <source>
        <strain evidence="4 6">DSM 92</strain>
    </source>
</reference>
<gene>
    <name evidence="3" type="ORF">BJL90_13185</name>
    <name evidence="4" type="ORF">CLFO_15620</name>
</gene>
<organism evidence="4 6">
    <name type="scientific">Clostridium formicaceticum</name>
    <dbReference type="NCBI Taxonomy" id="1497"/>
    <lineage>
        <taxon>Bacteria</taxon>
        <taxon>Bacillati</taxon>
        <taxon>Bacillota</taxon>
        <taxon>Clostridia</taxon>
        <taxon>Eubacteriales</taxon>
        <taxon>Clostridiaceae</taxon>
        <taxon>Clostridium</taxon>
    </lineage>
</organism>
<sequence>MSRHGEIIEIKQAMIQRTEEQEKKLQIEHRKILRLLLLMLLEFYHHYSVDGKLIINRYQRESFMVQVEKLLLEKVGAMAALEKNILENLLNEIYEDTYIKHSDLLDGSSPLPLNPNLINDHIHQKFKEDTFGNRIHRNKQELVTKLYHLINTGIKEGRDYQQLTKEIDKAFQYSGYQSKRLMMTEESRIFNLSQRTAFKVMDYKGKIMWCSVLCHTTCDYCQSMHGETFYIEDDNLPDMPAHANCQCFWVPV</sequence>
<evidence type="ECO:0000259" key="2">
    <source>
        <dbReference type="Pfam" id="PF04233"/>
    </source>
</evidence>
<dbReference type="Pfam" id="PF04233">
    <property type="entry name" value="Phage_Mu_F"/>
    <property type="match status" value="1"/>
</dbReference>
<evidence type="ECO:0000313" key="4">
    <source>
        <dbReference type="EMBL" id="ARE87174.1"/>
    </source>
</evidence>
<reference evidence="3 5" key="1">
    <citation type="submission" date="2016-10" db="EMBL/GenBank/DDBJ databases">
        <title>Complete Genome Sequence of Acetogen Clostridium formicoaceticum ATCC 27076.</title>
        <authorList>
            <person name="Bao T."/>
            <person name="Cheng C."/>
            <person name="Zhao J."/>
            <person name="Yang S.-T."/>
            <person name="Wang J."/>
            <person name="Wang M."/>
        </authorList>
    </citation>
    <scope>NUCLEOTIDE SEQUENCE [LARGE SCALE GENOMIC DNA]</scope>
    <source>
        <strain evidence="3 5">ATCC 27076</strain>
    </source>
</reference>
<protein>
    <submittedName>
        <fullName evidence="4">Phage Mu protein F like protein</fullName>
    </submittedName>
</protein>
<feature type="coiled-coil region" evidence="1">
    <location>
        <begin position="8"/>
        <end position="35"/>
    </location>
</feature>
<dbReference type="EMBL" id="CP017603">
    <property type="protein sequence ID" value="AOY76737.1"/>
    <property type="molecule type" value="Genomic_DNA"/>
</dbReference>
<dbReference type="InterPro" id="IPR006528">
    <property type="entry name" value="Phage_head_morphogenesis_dom"/>
</dbReference>
<name>A0AAC9RK88_9CLOT</name>
<dbReference type="NCBIfam" id="TIGR01641">
    <property type="entry name" value="phageSPP1_gp7"/>
    <property type="match status" value="1"/>
</dbReference>
<dbReference type="AlphaFoldDB" id="A0AAC9RK88"/>
<evidence type="ECO:0000256" key="1">
    <source>
        <dbReference type="SAM" id="Coils"/>
    </source>
</evidence>
<evidence type="ECO:0000313" key="5">
    <source>
        <dbReference type="Proteomes" id="UP000177894"/>
    </source>
</evidence>
<dbReference type="EMBL" id="CP020559">
    <property type="protein sequence ID" value="ARE87174.1"/>
    <property type="molecule type" value="Genomic_DNA"/>
</dbReference>
<evidence type="ECO:0000313" key="6">
    <source>
        <dbReference type="Proteomes" id="UP000192478"/>
    </source>
</evidence>